<evidence type="ECO:0000256" key="7">
    <source>
        <dbReference type="PROSITE-ProRule" id="PRU10007"/>
    </source>
</evidence>
<dbReference type="Gene3D" id="3.40.605.10">
    <property type="entry name" value="Aldehyde Dehydrogenase, Chain A, domain 1"/>
    <property type="match status" value="1"/>
</dbReference>
<name>A0A1I8BBB7_MELHA</name>
<evidence type="ECO:0000256" key="3">
    <source>
        <dbReference type="ARBA" id="ARBA00013051"/>
    </source>
</evidence>
<feature type="active site" evidence="7">
    <location>
        <position position="268"/>
    </location>
</feature>
<reference evidence="11" key="1">
    <citation type="submission" date="2016-11" db="UniProtKB">
        <authorList>
            <consortium name="WormBaseParasite"/>
        </authorList>
    </citation>
    <scope>IDENTIFICATION</scope>
</reference>
<dbReference type="AlphaFoldDB" id="A0A1I8BBB7"/>
<dbReference type="Gene3D" id="3.40.309.10">
    <property type="entry name" value="Aldehyde Dehydrogenase, Chain A, domain 2"/>
    <property type="match status" value="1"/>
</dbReference>
<evidence type="ECO:0000256" key="2">
    <source>
        <dbReference type="ARBA" id="ARBA00009986"/>
    </source>
</evidence>
<dbReference type="OMA" id="IGELFCK"/>
<dbReference type="PANTHER" id="PTHR43353">
    <property type="entry name" value="SUCCINATE-SEMIALDEHYDE DEHYDROGENASE, MITOCHONDRIAL"/>
    <property type="match status" value="1"/>
</dbReference>
<comment type="similarity">
    <text evidence="2 8">Belongs to the aldehyde dehydrogenase family.</text>
</comment>
<keyword evidence="5 8" id="KW-0560">Oxidoreductase</keyword>
<dbReference type="InterPro" id="IPR016162">
    <property type="entry name" value="Ald_DH_N"/>
</dbReference>
<evidence type="ECO:0000256" key="8">
    <source>
        <dbReference type="RuleBase" id="RU003345"/>
    </source>
</evidence>
<evidence type="ECO:0000256" key="4">
    <source>
        <dbReference type="ARBA" id="ARBA00019842"/>
    </source>
</evidence>
<organism evidence="10 11">
    <name type="scientific">Meloidogyne hapla</name>
    <name type="common">Root-knot nematode worm</name>
    <dbReference type="NCBI Taxonomy" id="6305"/>
    <lineage>
        <taxon>Eukaryota</taxon>
        <taxon>Metazoa</taxon>
        <taxon>Ecdysozoa</taxon>
        <taxon>Nematoda</taxon>
        <taxon>Chromadorea</taxon>
        <taxon>Rhabditida</taxon>
        <taxon>Tylenchina</taxon>
        <taxon>Tylenchomorpha</taxon>
        <taxon>Tylenchoidea</taxon>
        <taxon>Meloidogynidae</taxon>
        <taxon>Meloidogyninae</taxon>
        <taxon>Meloidogyne</taxon>
    </lineage>
</organism>
<dbReference type="GO" id="GO:0004777">
    <property type="term" value="F:succinate-semialdehyde dehydrogenase (NAD+) activity"/>
    <property type="evidence" value="ECO:0007669"/>
    <property type="project" value="UniProtKB-EC"/>
</dbReference>
<dbReference type="PROSITE" id="PS00687">
    <property type="entry name" value="ALDEHYDE_DEHYDR_GLU"/>
    <property type="match status" value="1"/>
</dbReference>
<evidence type="ECO:0000256" key="1">
    <source>
        <dbReference type="ARBA" id="ARBA00005176"/>
    </source>
</evidence>
<dbReference type="FunFam" id="3.40.309.10:FF:000004">
    <property type="entry name" value="Succinate-semialdehyde dehydrogenase I"/>
    <property type="match status" value="1"/>
</dbReference>
<dbReference type="CDD" id="cd07103">
    <property type="entry name" value="ALDH_F5_SSADH_GabD"/>
    <property type="match status" value="1"/>
</dbReference>
<evidence type="ECO:0000259" key="9">
    <source>
        <dbReference type="Pfam" id="PF00171"/>
    </source>
</evidence>
<dbReference type="Proteomes" id="UP000095281">
    <property type="component" value="Unplaced"/>
</dbReference>
<dbReference type="FunFam" id="3.40.605.10:FF:000026">
    <property type="entry name" value="Aldehyde dehydrogenase, putative"/>
    <property type="match status" value="1"/>
</dbReference>
<dbReference type="SUPFAM" id="SSF53720">
    <property type="entry name" value="ALDH-like"/>
    <property type="match status" value="1"/>
</dbReference>
<dbReference type="GO" id="GO:0005739">
    <property type="term" value="C:mitochondrion"/>
    <property type="evidence" value="ECO:0007669"/>
    <property type="project" value="TreeGrafter"/>
</dbReference>
<evidence type="ECO:0000313" key="11">
    <source>
        <dbReference type="WBParaSite" id="MhA1_Contig1763.frz3.gene5"/>
    </source>
</evidence>
<dbReference type="FunFam" id="3.40.605.10:FF:000005">
    <property type="entry name" value="Succinate-semialdehyde dehydrogenase I"/>
    <property type="match status" value="1"/>
</dbReference>
<evidence type="ECO:0000256" key="6">
    <source>
        <dbReference type="ARBA" id="ARBA00030806"/>
    </source>
</evidence>
<protein>
    <recommendedName>
        <fullName evidence="4">Succinate-semialdehyde dehydrogenase, mitochondrial</fullName>
        <ecNumber evidence="3">1.2.1.24</ecNumber>
    </recommendedName>
    <alternativeName>
        <fullName evidence="6">NAD(+)-dependent succinic semialdehyde dehydrogenase</fullName>
    </alternativeName>
</protein>
<dbReference type="InterPro" id="IPR029510">
    <property type="entry name" value="Ald_DH_CS_GLU"/>
</dbReference>
<dbReference type="InterPro" id="IPR016163">
    <property type="entry name" value="Ald_DH_C"/>
</dbReference>
<sequence length="508" mass="55421">MDAIQIAKRGFKTELLPRGGRAFINGKWIDASNGHRFDVLDPYSNETIIDVSNCGPQDAQIAVAAARKSFSRWANEFTAKERGAILHKCFELMKIKEQQLAELLTMEQGKPLAESKAEIQYSASFFEWYAGESRRIYGQIVSPSKLNRQHLHLREPVGVVAVITPWNFPCAMISRKVGAALAAGCTVIVKPAEDTPLSALALAEISQQAGVPSGVFNVIPADRENTAEISKFICSSHDVDCISFTGSSAVGKILLSQSASTVKRICLELGGNAPFIVFKSADLDKAVQGAIASKFRCSGQTCVSANRFFIEKPIYEEFLNKLQNKVEKLKCGNGMEKNVDQGPLINKTAVEKVSNLLKDALGKGAELISGGEIIPDTKIFKPTIITNVNNEMEIANAEIFGPIIAIQTFETEEEVIDRANSTRNGLAGWILLNNEIYFDLGYVFSKEYSQINRISRAIQVGMIGINEGMISSAEAAFGGVKESGLGREGGAQGIDEFTQWKYVCINTE</sequence>
<dbReference type="WBParaSite" id="MhA1_Contig1763.frz3.gene5">
    <property type="protein sequence ID" value="MhA1_Contig1763.frz3.gene5"/>
    <property type="gene ID" value="MhA1_Contig1763.frz3.gene5"/>
</dbReference>
<evidence type="ECO:0000313" key="10">
    <source>
        <dbReference type="Proteomes" id="UP000095281"/>
    </source>
</evidence>
<dbReference type="InterPro" id="IPR016161">
    <property type="entry name" value="Ald_DH/histidinol_DH"/>
</dbReference>
<dbReference type="InterPro" id="IPR050740">
    <property type="entry name" value="Aldehyde_DH_Superfamily"/>
</dbReference>
<feature type="domain" description="Aldehyde dehydrogenase" evidence="9">
    <location>
        <begin position="28"/>
        <end position="503"/>
    </location>
</feature>
<proteinExistence type="inferred from homology"/>
<dbReference type="Pfam" id="PF00171">
    <property type="entry name" value="Aldedh"/>
    <property type="match status" value="1"/>
</dbReference>
<dbReference type="PANTHER" id="PTHR43353:SF5">
    <property type="entry name" value="SUCCINATE-SEMIALDEHYDE DEHYDROGENASE, MITOCHONDRIAL"/>
    <property type="match status" value="1"/>
</dbReference>
<dbReference type="EC" id="1.2.1.24" evidence="3"/>
<dbReference type="GO" id="GO:0009450">
    <property type="term" value="P:gamma-aminobutyric acid catabolic process"/>
    <property type="evidence" value="ECO:0007669"/>
    <property type="project" value="TreeGrafter"/>
</dbReference>
<comment type="pathway">
    <text evidence="1">Amino-acid degradation; 4-aminobutanoate degradation.</text>
</comment>
<keyword evidence="10" id="KW-1185">Reference proteome</keyword>
<accession>A0A1I8BBB7</accession>
<dbReference type="InterPro" id="IPR015590">
    <property type="entry name" value="Aldehyde_DH_dom"/>
</dbReference>
<evidence type="ECO:0000256" key="5">
    <source>
        <dbReference type="ARBA" id="ARBA00023002"/>
    </source>
</evidence>